<reference evidence="1" key="1">
    <citation type="journal article" date="2012" name="Environ. Entomol.">
        <title>Molecular Comparisons Suggest Caribbean Crazy Ant from Florida and Rasberry Crazy Ant From Texas (Hymenoptera: Formicidae: Nylanderia) are the Same Species.</title>
        <authorList>
            <person name="Zhao L."/>
            <person name="Chen J."/>
            <person name="Jones W.A."/>
            <person name="Oi D.H."/>
            <person name="Drees B.M."/>
        </authorList>
    </citation>
    <scope>NUCLEOTIDE SEQUENCE</scope>
</reference>
<accession>D5LXI4</accession>
<protein>
    <submittedName>
        <fullName evidence="1">Uroporphyrinogen decarboxylase</fullName>
    </submittedName>
</protein>
<dbReference type="EMBL" id="GU980925">
    <property type="protein sequence ID" value="ADE27974.1"/>
    <property type="molecule type" value="mRNA"/>
</dbReference>
<dbReference type="AlphaFoldDB" id="D5LXI4"/>
<sequence length="27" mass="3212">MYIFFFLLSRDKALYINCAAVLLFLIL</sequence>
<name>D5LXI4_9HYME</name>
<proteinExistence type="evidence at transcript level"/>
<organism evidence="1">
    <name type="scientific">Nylanderia nr. pubens LZ-2010</name>
    <dbReference type="NCBI Taxonomy" id="748169"/>
    <lineage>
        <taxon>Eukaryota</taxon>
        <taxon>Metazoa</taxon>
        <taxon>Ecdysozoa</taxon>
        <taxon>Arthropoda</taxon>
        <taxon>Hexapoda</taxon>
        <taxon>Insecta</taxon>
        <taxon>Pterygota</taxon>
        <taxon>Neoptera</taxon>
        <taxon>Endopterygota</taxon>
        <taxon>Hymenoptera</taxon>
        <taxon>Apocrita</taxon>
        <taxon>Aculeata</taxon>
        <taxon>Formicoidea</taxon>
        <taxon>Formicidae</taxon>
        <taxon>Formicinae</taxon>
        <taxon>Nylanderia</taxon>
    </lineage>
</organism>
<evidence type="ECO:0000313" key="1">
    <source>
        <dbReference type="EMBL" id="ADE27974.1"/>
    </source>
</evidence>